<dbReference type="InterPro" id="IPR011082">
    <property type="entry name" value="Exosome-assoc_fac/DNA_repair"/>
</dbReference>
<evidence type="ECO:0000256" key="7">
    <source>
        <dbReference type="SAM" id="MobiDB-lite"/>
    </source>
</evidence>
<dbReference type="GO" id="GO:0010468">
    <property type="term" value="P:regulation of gene expression"/>
    <property type="evidence" value="ECO:0007669"/>
    <property type="project" value="TreeGrafter"/>
</dbReference>
<dbReference type="EMBL" id="SGPL01000474">
    <property type="protein sequence ID" value="THH12281.1"/>
    <property type="molecule type" value="Genomic_DNA"/>
</dbReference>
<feature type="compositionally biased region" description="Acidic residues" evidence="7">
    <location>
        <begin position="187"/>
        <end position="206"/>
    </location>
</feature>
<comment type="similarity">
    <text evidence="2 6">Belongs to the C1D family.</text>
</comment>
<evidence type="ECO:0000256" key="5">
    <source>
        <dbReference type="ARBA" id="ARBA00023242"/>
    </source>
</evidence>
<comment type="function">
    <text evidence="6">Required for exosome-dependent processing of pre-rRNA and small nucleolar RNA (snRNA) precursors. Involved in processing of 35S pre-rRNA at the A0, A1 and A2 sites.</text>
</comment>
<sequence length="338" mass="37006">MVDFIRPIRFNTHSLQVMADDTARAKARLSTLTRSLDELESTLEPLFTQTLSETVLPLETIQQAKLQVAIPYLTYDLVFIYLKTRGLDPKTHPVVGELDRIKQYFGKIKDAEDPAKRQLVVDKAAAGRFIKHAISQARAAPPQPAPGPSTHLKYDDDGTPRDVRVPIRVTDKMREREKYQKELREADEAEEEEEDLEMFDDDDEPVEISSAGASGMEDKGKGKAKASSIDLSEGTASAPVARSKRRRPPVDPFAGYGDNTPARPTSAKRPKITNTEGSSDMPVDIAAEDVSSGTGTGANTPTLPEASSTELTESNAKPTKKSAKTKKKKSRPLSSTQG</sequence>
<dbReference type="GO" id="GO:0000460">
    <property type="term" value="P:maturation of 5.8S rRNA"/>
    <property type="evidence" value="ECO:0007669"/>
    <property type="project" value="TreeGrafter"/>
</dbReference>
<feature type="compositionally biased region" description="Polar residues" evidence="7">
    <location>
        <begin position="291"/>
        <end position="315"/>
    </location>
</feature>
<comment type="caution">
    <text evidence="8">The sequence shown here is derived from an EMBL/GenBank/DDBJ whole genome shotgun (WGS) entry which is preliminary data.</text>
</comment>
<dbReference type="AlphaFoldDB" id="A0A4S4LLJ3"/>
<feature type="region of interest" description="Disordered" evidence="7">
    <location>
        <begin position="134"/>
        <end position="338"/>
    </location>
</feature>
<comment type="subcellular location">
    <subcellularLocation>
        <location evidence="1 6">Nucleus</location>
    </subcellularLocation>
</comment>
<proteinExistence type="inferred from homology"/>
<evidence type="ECO:0000313" key="9">
    <source>
        <dbReference type="Proteomes" id="UP000310158"/>
    </source>
</evidence>
<reference evidence="8 9" key="1">
    <citation type="submission" date="2019-02" db="EMBL/GenBank/DDBJ databases">
        <title>Genome sequencing of the rare red list fungi Bondarzewia mesenterica.</title>
        <authorList>
            <person name="Buettner E."/>
            <person name="Kellner H."/>
        </authorList>
    </citation>
    <scope>NUCLEOTIDE SEQUENCE [LARGE SCALE GENOMIC DNA]</scope>
    <source>
        <strain evidence="8 9">DSM 108281</strain>
    </source>
</reference>
<evidence type="ECO:0000256" key="2">
    <source>
        <dbReference type="ARBA" id="ARBA00009154"/>
    </source>
</evidence>
<keyword evidence="3 6" id="KW-0698">rRNA processing</keyword>
<dbReference type="OrthoDB" id="1421013at2759"/>
<dbReference type="GO" id="GO:0005730">
    <property type="term" value="C:nucleolus"/>
    <property type="evidence" value="ECO:0007669"/>
    <property type="project" value="TreeGrafter"/>
</dbReference>
<evidence type="ECO:0000256" key="3">
    <source>
        <dbReference type="ARBA" id="ARBA00022552"/>
    </source>
</evidence>
<dbReference type="InterPro" id="IPR007146">
    <property type="entry name" value="Sas10/Utp3/C1D"/>
</dbReference>
<dbReference type="GO" id="GO:0003677">
    <property type="term" value="F:DNA binding"/>
    <property type="evidence" value="ECO:0007669"/>
    <property type="project" value="TreeGrafter"/>
</dbReference>
<protein>
    <recommendedName>
        <fullName evidence="6">Exosome complex protein</fullName>
    </recommendedName>
</protein>
<dbReference type="PANTHER" id="PTHR15341">
    <property type="entry name" value="SUN-COR STEROID HORMONE RECEPTOR CO-REPRESSOR"/>
    <property type="match status" value="1"/>
</dbReference>
<gene>
    <name evidence="8" type="ORF">EW146_g7757</name>
</gene>
<organism evidence="8 9">
    <name type="scientific">Bondarzewia mesenterica</name>
    <dbReference type="NCBI Taxonomy" id="1095465"/>
    <lineage>
        <taxon>Eukaryota</taxon>
        <taxon>Fungi</taxon>
        <taxon>Dikarya</taxon>
        <taxon>Basidiomycota</taxon>
        <taxon>Agaricomycotina</taxon>
        <taxon>Agaricomycetes</taxon>
        <taxon>Russulales</taxon>
        <taxon>Bondarzewiaceae</taxon>
        <taxon>Bondarzewia</taxon>
    </lineage>
</organism>
<name>A0A4S4LLJ3_9AGAM</name>
<accession>A0A4S4LLJ3</accession>
<evidence type="ECO:0000256" key="6">
    <source>
        <dbReference type="RuleBase" id="RU368003"/>
    </source>
</evidence>
<dbReference type="GO" id="GO:0000178">
    <property type="term" value="C:exosome (RNase complex)"/>
    <property type="evidence" value="ECO:0007669"/>
    <property type="project" value="TreeGrafter"/>
</dbReference>
<dbReference type="Proteomes" id="UP000310158">
    <property type="component" value="Unassembled WGS sequence"/>
</dbReference>
<dbReference type="GO" id="GO:0003723">
    <property type="term" value="F:RNA binding"/>
    <property type="evidence" value="ECO:0007669"/>
    <property type="project" value="UniProtKB-UniRule"/>
</dbReference>
<keyword evidence="5 6" id="KW-0539">Nucleus</keyword>
<evidence type="ECO:0000256" key="1">
    <source>
        <dbReference type="ARBA" id="ARBA00004123"/>
    </source>
</evidence>
<dbReference type="PANTHER" id="PTHR15341:SF3">
    <property type="entry name" value="NUCLEAR NUCLEIC ACID-BINDING PROTEIN C1D"/>
    <property type="match status" value="1"/>
</dbReference>
<keyword evidence="4 6" id="KW-0694">RNA-binding</keyword>
<feature type="compositionally biased region" description="Basic and acidic residues" evidence="7">
    <location>
        <begin position="152"/>
        <end position="186"/>
    </location>
</feature>
<evidence type="ECO:0000256" key="4">
    <source>
        <dbReference type="ARBA" id="ARBA00022884"/>
    </source>
</evidence>
<evidence type="ECO:0000313" key="8">
    <source>
        <dbReference type="EMBL" id="THH12281.1"/>
    </source>
</evidence>
<keyword evidence="9" id="KW-1185">Reference proteome</keyword>
<feature type="compositionally biased region" description="Basic residues" evidence="7">
    <location>
        <begin position="318"/>
        <end position="331"/>
    </location>
</feature>
<dbReference type="Pfam" id="PF04000">
    <property type="entry name" value="Sas10_Utp3"/>
    <property type="match status" value="1"/>
</dbReference>